<dbReference type="AlphaFoldDB" id="A0A841HXM5"/>
<dbReference type="GO" id="GO:0000287">
    <property type="term" value="F:magnesium ion binding"/>
    <property type="evidence" value="ECO:0007669"/>
    <property type="project" value="TreeGrafter"/>
</dbReference>
<evidence type="ECO:0008006" key="3">
    <source>
        <dbReference type="Google" id="ProtNLM"/>
    </source>
</evidence>
<comment type="caution">
    <text evidence="1">The sequence shown here is derived from an EMBL/GenBank/DDBJ whole genome shotgun (WGS) entry which is preliminary data.</text>
</comment>
<dbReference type="InterPro" id="IPR036412">
    <property type="entry name" value="HAD-like_sf"/>
</dbReference>
<dbReference type="EMBL" id="JACHHG010000001">
    <property type="protein sequence ID" value="MBB6096989.1"/>
    <property type="molecule type" value="Genomic_DNA"/>
</dbReference>
<gene>
    <name evidence="1" type="ORF">HNR42_000401</name>
</gene>
<dbReference type="PANTHER" id="PTHR10000">
    <property type="entry name" value="PHOSPHOSERINE PHOSPHATASE"/>
    <property type="match status" value="1"/>
</dbReference>
<evidence type="ECO:0000313" key="2">
    <source>
        <dbReference type="Proteomes" id="UP000569951"/>
    </source>
</evidence>
<dbReference type="SUPFAM" id="SSF56784">
    <property type="entry name" value="HAD-like"/>
    <property type="match status" value="1"/>
</dbReference>
<dbReference type="InterPro" id="IPR006379">
    <property type="entry name" value="HAD-SF_hydro_IIB"/>
</dbReference>
<reference evidence="1 2" key="1">
    <citation type="submission" date="2020-08" db="EMBL/GenBank/DDBJ databases">
        <title>Genomic Encyclopedia of Type Strains, Phase IV (KMG-IV): sequencing the most valuable type-strain genomes for metagenomic binning, comparative biology and taxonomic classification.</title>
        <authorList>
            <person name="Goeker M."/>
        </authorList>
    </citation>
    <scope>NUCLEOTIDE SEQUENCE [LARGE SCALE GENOMIC DNA]</scope>
    <source>
        <strain evidence="1 2">DSM 21458</strain>
    </source>
</reference>
<dbReference type="RefSeq" id="WP_183983940.1">
    <property type="nucleotide sequence ID" value="NZ_JACHHG010000001.1"/>
</dbReference>
<evidence type="ECO:0000313" key="1">
    <source>
        <dbReference type="EMBL" id="MBB6096989.1"/>
    </source>
</evidence>
<protein>
    <recommendedName>
        <fullName evidence="3">HAD family phosphatase</fullName>
    </recommendedName>
</protein>
<sequence length="256" mass="28574">MLLAFDLDGTIVTRDHRLPEEIREAIFAARDRGHAVTVITGRNYASARQYLEALEVDCHYGTCQGARVHAYGEDHHLELSLTPEELTGLLEHFERHPELDFFLSTRNGLFVREPGDTRWDWARKEGQQVHALVEYGGEIAHKIVCSTPRVSYLHSELSERFPHLAYYPWDDRYLEVVAAGGFKGSALERIAAIHGVAQGETVAFGDGENDVSMLRWAGRAVGVGYMAPGVAALVREHAAAPEELGVARWLEENLLS</sequence>
<dbReference type="Proteomes" id="UP000569951">
    <property type="component" value="Unassembled WGS sequence"/>
</dbReference>
<keyword evidence="2" id="KW-1185">Reference proteome</keyword>
<dbReference type="Gene3D" id="3.30.1240.10">
    <property type="match status" value="1"/>
</dbReference>
<dbReference type="NCBIfam" id="TIGR01484">
    <property type="entry name" value="HAD-SF-IIB"/>
    <property type="match status" value="1"/>
</dbReference>
<organism evidence="1 2">
    <name type="scientific">Deinobacterium chartae</name>
    <dbReference type="NCBI Taxonomy" id="521158"/>
    <lineage>
        <taxon>Bacteria</taxon>
        <taxon>Thermotogati</taxon>
        <taxon>Deinococcota</taxon>
        <taxon>Deinococci</taxon>
        <taxon>Deinococcales</taxon>
        <taxon>Deinococcaceae</taxon>
        <taxon>Deinobacterium</taxon>
    </lineage>
</organism>
<dbReference type="Pfam" id="PF08282">
    <property type="entry name" value="Hydrolase_3"/>
    <property type="match status" value="1"/>
</dbReference>
<dbReference type="InterPro" id="IPR023214">
    <property type="entry name" value="HAD_sf"/>
</dbReference>
<name>A0A841HXM5_9DEIO</name>
<dbReference type="PROSITE" id="PS01228">
    <property type="entry name" value="COF_1"/>
    <property type="match status" value="1"/>
</dbReference>
<accession>A0A841HXM5</accession>
<dbReference type="GO" id="GO:0016791">
    <property type="term" value="F:phosphatase activity"/>
    <property type="evidence" value="ECO:0007669"/>
    <property type="project" value="TreeGrafter"/>
</dbReference>
<proteinExistence type="predicted"/>
<dbReference type="Gene3D" id="3.40.50.1000">
    <property type="entry name" value="HAD superfamily/HAD-like"/>
    <property type="match status" value="1"/>
</dbReference>
<dbReference type="GO" id="GO:0005829">
    <property type="term" value="C:cytosol"/>
    <property type="evidence" value="ECO:0007669"/>
    <property type="project" value="TreeGrafter"/>
</dbReference>
<dbReference type="PANTHER" id="PTHR10000:SF8">
    <property type="entry name" value="HAD SUPERFAMILY HYDROLASE-LIKE, TYPE 3"/>
    <property type="match status" value="1"/>
</dbReference>